<reference evidence="4" key="1">
    <citation type="journal article" date="2021" name="Nat. Commun.">
        <title>Genetic determinants of endophytism in the Arabidopsis root mycobiome.</title>
        <authorList>
            <person name="Mesny F."/>
            <person name="Miyauchi S."/>
            <person name="Thiergart T."/>
            <person name="Pickel B."/>
            <person name="Atanasova L."/>
            <person name="Karlsson M."/>
            <person name="Huettel B."/>
            <person name="Barry K.W."/>
            <person name="Haridas S."/>
            <person name="Chen C."/>
            <person name="Bauer D."/>
            <person name="Andreopoulos W."/>
            <person name="Pangilinan J."/>
            <person name="LaButti K."/>
            <person name="Riley R."/>
            <person name="Lipzen A."/>
            <person name="Clum A."/>
            <person name="Drula E."/>
            <person name="Henrissat B."/>
            <person name="Kohler A."/>
            <person name="Grigoriev I.V."/>
            <person name="Martin F.M."/>
            <person name="Hacquard S."/>
        </authorList>
    </citation>
    <scope>NUCLEOTIDE SEQUENCE</scope>
    <source>
        <strain evidence="4">MPI-CAGE-CH-0230</strain>
    </source>
</reference>
<feature type="domain" description="GDP/GTP exchange factor Sec2 N-terminal" evidence="3">
    <location>
        <begin position="73"/>
        <end position="216"/>
    </location>
</feature>
<organism evidence="4 5">
    <name type="scientific">Microdochium trichocladiopsis</name>
    <dbReference type="NCBI Taxonomy" id="1682393"/>
    <lineage>
        <taxon>Eukaryota</taxon>
        <taxon>Fungi</taxon>
        <taxon>Dikarya</taxon>
        <taxon>Ascomycota</taxon>
        <taxon>Pezizomycotina</taxon>
        <taxon>Sordariomycetes</taxon>
        <taxon>Xylariomycetidae</taxon>
        <taxon>Xylariales</taxon>
        <taxon>Microdochiaceae</taxon>
        <taxon>Microdochium</taxon>
    </lineage>
</organism>
<feature type="region of interest" description="Disordered" evidence="2">
    <location>
        <begin position="329"/>
        <end position="350"/>
    </location>
</feature>
<dbReference type="SUPFAM" id="SSF144284">
    <property type="entry name" value="Sec2 N-terminal region"/>
    <property type="match status" value="1"/>
</dbReference>
<dbReference type="Pfam" id="PF06428">
    <property type="entry name" value="Sec2p"/>
    <property type="match status" value="1"/>
</dbReference>
<evidence type="ECO:0000313" key="5">
    <source>
        <dbReference type="Proteomes" id="UP000756346"/>
    </source>
</evidence>
<dbReference type="GO" id="GO:0070319">
    <property type="term" value="C:Golgi to plasma membrane transport vesicle"/>
    <property type="evidence" value="ECO:0007669"/>
    <property type="project" value="TreeGrafter"/>
</dbReference>
<keyword evidence="5" id="KW-1185">Reference proteome</keyword>
<name>A0A9P8YG68_9PEZI</name>
<feature type="compositionally biased region" description="Basic and acidic residues" evidence="2">
    <location>
        <begin position="615"/>
        <end position="627"/>
    </location>
</feature>
<feature type="region of interest" description="Disordered" evidence="2">
    <location>
        <begin position="513"/>
        <end position="627"/>
    </location>
</feature>
<sequence>MMIPPEARPHTPRRMPSTLSVREDEDHNTIPDPRSRALSPDVSTQSSTPGHHPDLDQEVATLSTKLINAINHQTTLDDTLSSTRHELDTARERIAELEDTVAKQQEKLSEDVWMRRSVAEEEKADLRARLATERALRLEAEKDKKKIEQELENLTVSLFEEANKMVITAKEDAAREQEVLNRKNEQLKAQLKDTEGLLTFQQEQLAELKLVMEQMNAEKDDRTGTAPSSPGLSKFDPRESDSRNSDGDALQGGSELLSPTYPTDLSHLLSPVLRTDISAYDDFMSLIKVSKTHSRVSSGSYNGLNPVLGIAGASIASNSSTVSLSAAAASSSSPQSPNTPASAISAGSSAPAVQLPPLKETKFYKRALAEDIEPTLRLDTAPGLSWLARRSVITAITEGTLVVEPVPTTGVFATISKPQFYKCSLCGESRKDESLLRHHRFRTSETETAQRYPLCKYCLGRVRSTCDFLGFLRMVKDGHWRADDAEAERNCWEESVKLREQMFWSRIGGGVVPASHGHAHHPSAADKSTRNSTDEPETTPQEVRSSGPDAQDEATTVTPPSELTIAPAGTDTPTTPPDVTQKAPDTETSTNSVDANVVSANKVDGVVHSETAASTDERPPTPPEKDTAARLSITIPGAFAFNV</sequence>
<evidence type="ECO:0000256" key="1">
    <source>
        <dbReference type="ARBA" id="ARBA00023054"/>
    </source>
</evidence>
<feature type="compositionally biased region" description="Basic and acidic residues" evidence="2">
    <location>
        <begin position="21"/>
        <end position="35"/>
    </location>
</feature>
<feature type="compositionally biased region" description="Basic and acidic residues" evidence="2">
    <location>
        <begin position="235"/>
        <end position="246"/>
    </location>
</feature>
<dbReference type="InterPro" id="IPR009449">
    <property type="entry name" value="Sec2_N"/>
</dbReference>
<dbReference type="PANTHER" id="PTHR14430:SF0">
    <property type="entry name" value="SEC2P DOMAIN-CONTAINING PROTEIN"/>
    <property type="match status" value="1"/>
</dbReference>
<dbReference type="CDD" id="cd21044">
    <property type="entry name" value="Rab11BD_RAB3IP_like"/>
    <property type="match status" value="1"/>
</dbReference>
<dbReference type="Pfam" id="PF25555">
    <property type="entry name" value="RAB3A-like_C"/>
    <property type="match status" value="1"/>
</dbReference>
<dbReference type="InterPro" id="IPR040351">
    <property type="entry name" value="RAB3IL/RAB3IP/Sec2"/>
</dbReference>
<accession>A0A9P8YG68</accession>
<dbReference type="RefSeq" id="XP_046016591.1">
    <property type="nucleotide sequence ID" value="XM_046163183.1"/>
</dbReference>
<feature type="region of interest" description="Disordered" evidence="2">
    <location>
        <begin position="217"/>
        <end position="261"/>
    </location>
</feature>
<feature type="compositionally biased region" description="Basic and acidic residues" evidence="2">
    <location>
        <begin position="523"/>
        <end position="533"/>
    </location>
</feature>
<dbReference type="OrthoDB" id="1748564at2759"/>
<gene>
    <name evidence="4" type="ORF">B0I36DRAFT_66613</name>
</gene>
<keyword evidence="1" id="KW-0175">Coiled coil</keyword>
<dbReference type="GO" id="GO:0005085">
    <property type="term" value="F:guanyl-nucleotide exchange factor activity"/>
    <property type="evidence" value="ECO:0007669"/>
    <property type="project" value="InterPro"/>
</dbReference>
<dbReference type="CDD" id="cd06503">
    <property type="entry name" value="ATP-synt_Fo_b"/>
    <property type="match status" value="1"/>
</dbReference>
<feature type="region of interest" description="Disordered" evidence="2">
    <location>
        <begin position="1"/>
        <end position="55"/>
    </location>
</feature>
<dbReference type="AlphaFoldDB" id="A0A9P8YG68"/>
<dbReference type="GO" id="GO:0006887">
    <property type="term" value="P:exocytosis"/>
    <property type="evidence" value="ECO:0007669"/>
    <property type="project" value="TreeGrafter"/>
</dbReference>
<dbReference type="GeneID" id="70192729"/>
<dbReference type="EMBL" id="JAGTJQ010000002">
    <property type="protein sequence ID" value="KAH7037470.1"/>
    <property type="molecule type" value="Genomic_DNA"/>
</dbReference>
<dbReference type="GO" id="GO:0051286">
    <property type="term" value="C:cell tip"/>
    <property type="evidence" value="ECO:0007669"/>
    <property type="project" value="TreeGrafter"/>
</dbReference>
<evidence type="ECO:0000313" key="4">
    <source>
        <dbReference type="EMBL" id="KAH7037470.1"/>
    </source>
</evidence>
<proteinExistence type="predicted"/>
<dbReference type="Proteomes" id="UP000756346">
    <property type="component" value="Unassembled WGS sequence"/>
</dbReference>
<feature type="compositionally biased region" description="Low complexity" evidence="2">
    <location>
        <begin position="564"/>
        <end position="580"/>
    </location>
</feature>
<evidence type="ECO:0000256" key="2">
    <source>
        <dbReference type="SAM" id="MobiDB-lite"/>
    </source>
</evidence>
<dbReference type="Gene3D" id="6.10.140.910">
    <property type="match status" value="1"/>
</dbReference>
<comment type="caution">
    <text evidence="4">The sequence shown here is derived from an EMBL/GenBank/DDBJ whole genome shotgun (WGS) entry which is preliminary data.</text>
</comment>
<dbReference type="PANTHER" id="PTHR14430">
    <property type="entry name" value="RABIN3-RELATED"/>
    <property type="match status" value="1"/>
</dbReference>
<evidence type="ECO:0000259" key="3">
    <source>
        <dbReference type="Pfam" id="PF06428"/>
    </source>
</evidence>
<protein>
    <recommendedName>
        <fullName evidence="3">GDP/GTP exchange factor Sec2 N-terminal domain-containing protein</fullName>
    </recommendedName>
</protein>